<evidence type="ECO:0000313" key="2">
    <source>
        <dbReference type="EMBL" id="MCV2401733.1"/>
    </source>
</evidence>
<comment type="caution">
    <text evidence="2">The sequence shown here is derived from an EMBL/GenBank/DDBJ whole genome shotgun (WGS) entry which is preliminary data.</text>
</comment>
<dbReference type="InterPro" id="IPR035093">
    <property type="entry name" value="RelE/ParE_toxin_dom_sf"/>
</dbReference>
<gene>
    <name evidence="2" type="ORF">OFY17_02435</name>
</gene>
<reference evidence="2 3" key="1">
    <citation type="submission" date="2022-10" db="EMBL/GenBank/DDBJ databases">
        <title>Marinomonas transparenta sp. nov. and Marinomonas sargassi sp. nov., isolated from marine alga (Sargassum natans (L.) Gaillon).</title>
        <authorList>
            <person name="Wang Y."/>
        </authorList>
    </citation>
    <scope>NUCLEOTIDE SEQUENCE [LARGE SCALE GENOMIC DNA]</scope>
    <source>
        <strain evidence="2 3">C2222</strain>
    </source>
</reference>
<dbReference type="Proteomes" id="UP001209713">
    <property type="component" value="Unassembled WGS sequence"/>
</dbReference>
<organism evidence="2 3">
    <name type="scientific">Marinomonas sargassi</name>
    <dbReference type="NCBI Taxonomy" id="2984494"/>
    <lineage>
        <taxon>Bacteria</taxon>
        <taxon>Pseudomonadati</taxon>
        <taxon>Pseudomonadota</taxon>
        <taxon>Gammaproteobacteria</taxon>
        <taxon>Oceanospirillales</taxon>
        <taxon>Oceanospirillaceae</taxon>
        <taxon>Marinomonas</taxon>
    </lineage>
</organism>
<evidence type="ECO:0000313" key="3">
    <source>
        <dbReference type="Proteomes" id="UP001209713"/>
    </source>
</evidence>
<dbReference type="RefSeq" id="WP_263529107.1">
    <property type="nucleotide sequence ID" value="NZ_JAOVZB010000001.1"/>
</dbReference>
<keyword evidence="1" id="KW-1277">Toxin-antitoxin system</keyword>
<dbReference type="Gene3D" id="3.30.2310.20">
    <property type="entry name" value="RelE-like"/>
    <property type="match status" value="1"/>
</dbReference>
<accession>A0ABT2YPB9</accession>
<dbReference type="EMBL" id="JAOVZB010000001">
    <property type="protein sequence ID" value="MCV2401733.1"/>
    <property type="molecule type" value="Genomic_DNA"/>
</dbReference>
<sequence>MILWEKEALKDRGKLFEYLFQFNPSAAEKTDDILIRKIENLLHQPLIGIERENLKGRLLITPEISMLVSYYIDKKDIQILRILHMRQKFPI</sequence>
<proteinExistence type="predicted"/>
<evidence type="ECO:0000256" key="1">
    <source>
        <dbReference type="ARBA" id="ARBA00022649"/>
    </source>
</evidence>
<dbReference type="Pfam" id="PF05016">
    <property type="entry name" value="ParE_toxin"/>
    <property type="match status" value="1"/>
</dbReference>
<keyword evidence="3" id="KW-1185">Reference proteome</keyword>
<protein>
    <submittedName>
        <fullName evidence="2">Type II toxin-antitoxin system RelE/ParE family toxin</fullName>
    </submittedName>
</protein>
<dbReference type="InterPro" id="IPR007712">
    <property type="entry name" value="RelE/ParE_toxin"/>
</dbReference>
<dbReference type="NCBIfam" id="TIGR02385">
    <property type="entry name" value="RelE_StbE"/>
    <property type="match status" value="1"/>
</dbReference>
<name>A0ABT2YPB9_9GAMM</name>